<evidence type="ECO:0000313" key="3">
    <source>
        <dbReference type="Proteomes" id="UP000645555"/>
    </source>
</evidence>
<name>A0A918KR91_9ACTN</name>
<feature type="region of interest" description="Disordered" evidence="1">
    <location>
        <begin position="99"/>
        <end position="126"/>
    </location>
</feature>
<accession>A0A918KR91</accession>
<dbReference type="Proteomes" id="UP000645555">
    <property type="component" value="Unassembled WGS sequence"/>
</dbReference>
<keyword evidence="3" id="KW-1185">Reference proteome</keyword>
<dbReference type="AlphaFoldDB" id="A0A918KR91"/>
<proteinExistence type="predicted"/>
<dbReference type="EMBL" id="BMWD01000014">
    <property type="protein sequence ID" value="GGX70468.1"/>
    <property type="molecule type" value="Genomic_DNA"/>
</dbReference>
<reference evidence="2" key="2">
    <citation type="submission" date="2020-09" db="EMBL/GenBank/DDBJ databases">
        <authorList>
            <person name="Sun Q."/>
            <person name="Ohkuma M."/>
        </authorList>
    </citation>
    <scope>NUCLEOTIDE SEQUENCE</scope>
    <source>
        <strain evidence="2">JCM 4956</strain>
    </source>
</reference>
<comment type="caution">
    <text evidence="2">The sequence shown here is derived from an EMBL/GenBank/DDBJ whole genome shotgun (WGS) entry which is preliminary data.</text>
</comment>
<feature type="compositionally biased region" description="Basic and acidic residues" evidence="1">
    <location>
        <begin position="1"/>
        <end position="30"/>
    </location>
</feature>
<dbReference type="Gene3D" id="1.10.520.40">
    <property type="entry name" value="CRISPR-associated protein Cse2"/>
    <property type="match status" value="1"/>
</dbReference>
<dbReference type="InterPro" id="IPR038287">
    <property type="entry name" value="Cse2_sf"/>
</dbReference>
<reference evidence="2" key="1">
    <citation type="journal article" date="2014" name="Int. J. Syst. Evol. Microbiol.">
        <title>Complete genome sequence of Corynebacterium casei LMG S-19264T (=DSM 44701T), isolated from a smear-ripened cheese.</title>
        <authorList>
            <consortium name="US DOE Joint Genome Institute (JGI-PGF)"/>
            <person name="Walter F."/>
            <person name="Albersmeier A."/>
            <person name="Kalinowski J."/>
            <person name="Ruckert C."/>
        </authorList>
    </citation>
    <scope>NUCLEOTIDE SEQUENCE</scope>
    <source>
        <strain evidence="2">JCM 4956</strain>
    </source>
</reference>
<feature type="region of interest" description="Disordered" evidence="1">
    <location>
        <begin position="184"/>
        <end position="207"/>
    </location>
</feature>
<gene>
    <name evidence="2" type="ORF">GCM10010515_42730</name>
</gene>
<dbReference type="Pfam" id="PF09485">
    <property type="entry name" value="CRISPR_Cse2"/>
    <property type="match status" value="1"/>
</dbReference>
<feature type="compositionally biased region" description="Basic and acidic residues" evidence="1">
    <location>
        <begin position="189"/>
        <end position="207"/>
    </location>
</feature>
<evidence type="ECO:0000256" key="1">
    <source>
        <dbReference type="SAM" id="MobiDB-lite"/>
    </source>
</evidence>
<protein>
    <submittedName>
        <fullName evidence="2">Uncharacterized protein</fullName>
    </submittedName>
</protein>
<organism evidence="2 3">
    <name type="scientific">Streptomyces fructofermentans</name>
    <dbReference type="NCBI Taxonomy" id="152141"/>
    <lineage>
        <taxon>Bacteria</taxon>
        <taxon>Bacillati</taxon>
        <taxon>Actinomycetota</taxon>
        <taxon>Actinomycetes</taxon>
        <taxon>Kitasatosporales</taxon>
        <taxon>Streptomycetaceae</taxon>
        <taxon>Streptomyces</taxon>
    </lineage>
</organism>
<sequence length="207" mass="23360">MPKPRPNYEGRSRVTEHHLSPGTDPEHPVVPHDSAALTAWLTTLVRNREYGTLAELRRAHGGTNAHIRAGWYGGDAHRALFERMAFLFAVYHQGRPQPSYGHGSLGAAARRIGDGTGRGPDNPGAQRLLDRLVASRRVPWRHLQHAVTRLRSCEQPPPSWTGLTDDLLNWNDRKERVAYRWSVEFHTPPARDRQAPNEPTTRKDTPS</sequence>
<evidence type="ECO:0000313" key="2">
    <source>
        <dbReference type="EMBL" id="GGX70468.1"/>
    </source>
</evidence>
<dbReference type="InterPro" id="IPR013382">
    <property type="entry name" value="CRISPR-assoc_prot_Cse2"/>
</dbReference>
<dbReference type="NCBIfam" id="TIGR02548">
    <property type="entry name" value="casB_cse2"/>
    <property type="match status" value="1"/>
</dbReference>
<feature type="region of interest" description="Disordered" evidence="1">
    <location>
        <begin position="1"/>
        <end position="31"/>
    </location>
</feature>